<evidence type="ECO:0000313" key="1">
    <source>
        <dbReference type="EMBL" id="KAK3045276.1"/>
    </source>
</evidence>
<feature type="non-terminal residue" evidence="1">
    <location>
        <position position="1"/>
    </location>
</feature>
<gene>
    <name evidence="1" type="ORF">LTS18_014137</name>
</gene>
<reference evidence="1" key="1">
    <citation type="submission" date="2024-09" db="EMBL/GenBank/DDBJ databases">
        <title>Black Yeasts Isolated from many extreme environments.</title>
        <authorList>
            <person name="Coleine C."/>
            <person name="Stajich J.E."/>
            <person name="Selbmann L."/>
        </authorList>
    </citation>
    <scope>NUCLEOTIDE SEQUENCE</scope>
    <source>
        <strain evidence="1">CCFEE 5737</strain>
    </source>
</reference>
<dbReference type="EMBL" id="JAWDJW010010813">
    <property type="protein sequence ID" value="KAK3045276.1"/>
    <property type="molecule type" value="Genomic_DNA"/>
</dbReference>
<sequence>EYEDEEEDADVGAEVELSQLSIHGKVHEEDEDPGYEEVEFDSGDFDFLDPRQSKRIRPDRLVPRNQFRDQADMQVDSSPDASYHMPQPGGSSIFPLPPPRQTTRAPRLFGEIGQSALKSSGVLGEQAGQAQHEENRDVSTSANTSIRANGHQPITSNRNSELMEFGPATSLLGTEALVRDMNMESPHSGSSFNEPSTPKTPADHQHSSTLSRGAEGGNAGHPEEVTPKQHNFNRQIRLSMPEPYTYESHHDGEVSNEPLHETIESLPPTIAPTMRAPTEETESRYNQAEQRLSIPPSVRDEFLRPPPRLGALVSTKDSFRRIILRLDEHVTVWGRAPDNTHVYEPGHDTRVAKKAIVIWFHAIGIEKAIKEGRDWTKLESLHTIVNTYSKVGIWVNGVKLRAGGENGSFSFGRIYTGDVITVFQDGGERLKFVCEFHHGEAKERRPTGQPFMITKHKQ</sequence>
<evidence type="ECO:0000313" key="2">
    <source>
        <dbReference type="Proteomes" id="UP001186974"/>
    </source>
</evidence>
<protein>
    <submittedName>
        <fullName evidence="1">Uncharacterized protein</fullName>
    </submittedName>
</protein>
<accession>A0ACC3CVD3</accession>
<comment type="caution">
    <text evidence="1">The sequence shown here is derived from an EMBL/GenBank/DDBJ whole genome shotgun (WGS) entry which is preliminary data.</text>
</comment>
<name>A0ACC3CVD3_9PEZI</name>
<feature type="non-terminal residue" evidence="1">
    <location>
        <position position="458"/>
    </location>
</feature>
<dbReference type="Proteomes" id="UP001186974">
    <property type="component" value="Unassembled WGS sequence"/>
</dbReference>
<proteinExistence type="predicted"/>
<organism evidence="1 2">
    <name type="scientific">Coniosporium uncinatum</name>
    <dbReference type="NCBI Taxonomy" id="93489"/>
    <lineage>
        <taxon>Eukaryota</taxon>
        <taxon>Fungi</taxon>
        <taxon>Dikarya</taxon>
        <taxon>Ascomycota</taxon>
        <taxon>Pezizomycotina</taxon>
        <taxon>Dothideomycetes</taxon>
        <taxon>Dothideomycetes incertae sedis</taxon>
        <taxon>Coniosporium</taxon>
    </lineage>
</organism>
<keyword evidence="2" id="KW-1185">Reference proteome</keyword>